<reference evidence="1" key="1">
    <citation type="submission" date="2022-04" db="EMBL/GenBank/DDBJ databases">
        <title>Carnegiea gigantea Genome sequencing and assembly v2.</title>
        <authorList>
            <person name="Copetti D."/>
            <person name="Sanderson M.J."/>
            <person name="Burquez A."/>
            <person name="Wojciechowski M.F."/>
        </authorList>
    </citation>
    <scope>NUCLEOTIDE SEQUENCE</scope>
    <source>
        <strain evidence="1">SGP5-SGP5p</strain>
        <tissue evidence="1">Aerial part</tissue>
    </source>
</reference>
<sequence>MKVTNAIVRRILIDTGSSGQEVNPTGAIRLPLSFGDKRRANNVEVDFLAYNIILGRPTLHKVKRCGCLIFIPLTGGWDELHFFGVPAFSLSPLAFLHIADVGLEGPMSSRPCRGILCSPRGPANGLTPRRWSPSRPLLWPRPQPSRVYPQPWRAPRLTCSTGSSFGPPKFLSLPLAFPSGTCIWPRPPPTYGAPTWPSSPEREPAK</sequence>
<protein>
    <submittedName>
        <fullName evidence="1">Uncharacterized protein</fullName>
    </submittedName>
</protein>
<dbReference type="EMBL" id="JAKOGI010001509">
    <property type="protein sequence ID" value="KAJ8425256.1"/>
    <property type="molecule type" value="Genomic_DNA"/>
</dbReference>
<keyword evidence="2" id="KW-1185">Reference proteome</keyword>
<dbReference type="OrthoDB" id="2919534at2759"/>
<dbReference type="Proteomes" id="UP001153076">
    <property type="component" value="Unassembled WGS sequence"/>
</dbReference>
<proteinExistence type="predicted"/>
<accession>A0A9Q1JLT6</accession>
<dbReference type="AlphaFoldDB" id="A0A9Q1JLT6"/>
<comment type="caution">
    <text evidence="1">The sequence shown here is derived from an EMBL/GenBank/DDBJ whole genome shotgun (WGS) entry which is preliminary data.</text>
</comment>
<name>A0A9Q1JLT6_9CARY</name>
<evidence type="ECO:0000313" key="2">
    <source>
        <dbReference type="Proteomes" id="UP001153076"/>
    </source>
</evidence>
<evidence type="ECO:0000313" key="1">
    <source>
        <dbReference type="EMBL" id="KAJ8425256.1"/>
    </source>
</evidence>
<gene>
    <name evidence="1" type="ORF">Cgig2_015863</name>
</gene>
<organism evidence="1 2">
    <name type="scientific">Carnegiea gigantea</name>
    <dbReference type="NCBI Taxonomy" id="171969"/>
    <lineage>
        <taxon>Eukaryota</taxon>
        <taxon>Viridiplantae</taxon>
        <taxon>Streptophyta</taxon>
        <taxon>Embryophyta</taxon>
        <taxon>Tracheophyta</taxon>
        <taxon>Spermatophyta</taxon>
        <taxon>Magnoliopsida</taxon>
        <taxon>eudicotyledons</taxon>
        <taxon>Gunneridae</taxon>
        <taxon>Pentapetalae</taxon>
        <taxon>Caryophyllales</taxon>
        <taxon>Cactineae</taxon>
        <taxon>Cactaceae</taxon>
        <taxon>Cactoideae</taxon>
        <taxon>Echinocereeae</taxon>
        <taxon>Carnegiea</taxon>
    </lineage>
</organism>